<dbReference type="Pfam" id="PF13187">
    <property type="entry name" value="Fer4_9"/>
    <property type="match status" value="1"/>
</dbReference>
<dbReference type="PROSITE" id="PS00198">
    <property type="entry name" value="4FE4S_FER_1"/>
    <property type="match status" value="1"/>
</dbReference>
<gene>
    <name evidence="5" type="ORF">SAMN02910350_01553</name>
</gene>
<keyword evidence="2" id="KW-0408">Iron</keyword>
<name>A0A1G5RXV0_PSEXY</name>
<organism evidence="5 6">
    <name type="scientific">Pseudobutyrivibrio xylanivorans</name>
    <dbReference type="NCBI Taxonomy" id="185007"/>
    <lineage>
        <taxon>Bacteria</taxon>
        <taxon>Bacillati</taxon>
        <taxon>Bacillota</taxon>
        <taxon>Clostridia</taxon>
        <taxon>Lachnospirales</taxon>
        <taxon>Lachnospiraceae</taxon>
        <taxon>Pseudobutyrivibrio</taxon>
    </lineage>
</organism>
<dbReference type="GO" id="GO:0051536">
    <property type="term" value="F:iron-sulfur cluster binding"/>
    <property type="evidence" value="ECO:0007669"/>
    <property type="project" value="UniProtKB-KW"/>
</dbReference>
<keyword evidence="3" id="KW-0411">Iron-sulfur</keyword>
<evidence type="ECO:0000313" key="6">
    <source>
        <dbReference type="Proteomes" id="UP000199428"/>
    </source>
</evidence>
<evidence type="ECO:0000259" key="4">
    <source>
        <dbReference type="PROSITE" id="PS51379"/>
    </source>
</evidence>
<keyword evidence="1" id="KW-0479">Metal-binding</keyword>
<dbReference type="Proteomes" id="UP000199428">
    <property type="component" value="Unassembled WGS sequence"/>
</dbReference>
<dbReference type="AlphaFoldDB" id="A0A1G5RXV0"/>
<dbReference type="SUPFAM" id="SSF46548">
    <property type="entry name" value="alpha-helical ferredoxin"/>
    <property type="match status" value="1"/>
</dbReference>
<proteinExistence type="predicted"/>
<dbReference type="InterPro" id="IPR023210">
    <property type="entry name" value="NADP_OxRdtase_dom"/>
</dbReference>
<evidence type="ECO:0000256" key="2">
    <source>
        <dbReference type="ARBA" id="ARBA00023004"/>
    </source>
</evidence>
<dbReference type="InterPro" id="IPR017900">
    <property type="entry name" value="4Fe4S_Fe_S_CS"/>
</dbReference>
<dbReference type="InterPro" id="IPR036812">
    <property type="entry name" value="NAD(P)_OxRdtase_dom_sf"/>
</dbReference>
<evidence type="ECO:0000256" key="1">
    <source>
        <dbReference type="ARBA" id="ARBA00022723"/>
    </source>
</evidence>
<dbReference type="InterPro" id="IPR053135">
    <property type="entry name" value="AKR2_Oxidoreductase"/>
</dbReference>
<dbReference type="Pfam" id="PF00248">
    <property type="entry name" value="Aldo_ket_red"/>
    <property type="match status" value="1"/>
</dbReference>
<dbReference type="GO" id="GO:0046872">
    <property type="term" value="F:metal ion binding"/>
    <property type="evidence" value="ECO:0007669"/>
    <property type="project" value="UniProtKB-KW"/>
</dbReference>
<evidence type="ECO:0000313" key="5">
    <source>
        <dbReference type="EMBL" id="SCZ78965.1"/>
    </source>
</evidence>
<dbReference type="SUPFAM" id="SSF51430">
    <property type="entry name" value="NAD(P)-linked oxidoreductase"/>
    <property type="match status" value="1"/>
</dbReference>
<reference evidence="5 6" key="1">
    <citation type="submission" date="2016-10" db="EMBL/GenBank/DDBJ databases">
        <authorList>
            <person name="de Groot N.N."/>
        </authorList>
    </citation>
    <scope>NUCLEOTIDE SEQUENCE [LARGE SCALE GENOMIC DNA]</scope>
    <source>
        <strain evidence="5 6">DSM 10317</strain>
    </source>
</reference>
<feature type="domain" description="4Fe-4S ferredoxin-type" evidence="4">
    <location>
        <begin position="281"/>
        <end position="314"/>
    </location>
</feature>
<dbReference type="Gene3D" id="1.10.1060.10">
    <property type="entry name" value="Alpha-helical ferredoxin"/>
    <property type="match status" value="1"/>
</dbReference>
<accession>A0A1G5RXV0</accession>
<evidence type="ECO:0000256" key="3">
    <source>
        <dbReference type="ARBA" id="ARBA00023014"/>
    </source>
</evidence>
<dbReference type="Gene3D" id="3.20.20.100">
    <property type="entry name" value="NADP-dependent oxidoreductase domain"/>
    <property type="match status" value="1"/>
</dbReference>
<dbReference type="PANTHER" id="PTHR43312:SF2">
    <property type="entry name" value="OXIDOREDUCTASE"/>
    <property type="match status" value="1"/>
</dbReference>
<dbReference type="PANTHER" id="PTHR43312">
    <property type="entry name" value="D-THREO-ALDOSE 1-DEHYDROGENASE"/>
    <property type="match status" value="1"/>
</dbReference>
<dbReference type="CDD" id="cd19096">
    <property type="entry name" value="AKR_Fe-S_oxidoreductase"/>
    <property type="match status" value="1"/>
</dbReference>
<feature type="domain" description="4Fe-4S ferredoxin-type" evidence="4">
    <location>
        <begin position="340"/>
        <end position="368"/>
    </location>
</feature>
<dbReference type="InterPro" id="IPR009051">
    <property type="entry name" value="Helical_ferredxn"/>
</dbReference>
<dbReference type="RefSeq" id="WP_090162518.1">
    <property type="nucleotide sequence ID" value="NZ_FMWK01000006.1"/>
</dbReference>
<dbReference type="InterPro" id="IPR017896">
    <property type="entry name" value="4Fe4S_Fe-S-bd"/>
</dbReference>
<sequence length="377" mass="42987">MGNVFRDETKKLGFGLMRLPMIEGKDEIDIETMKQMVDYFMEQGFTYFDTAWMYCGFKSEDATKVALVDRHPRESFTLATKLHGGFFNKPEEMDEIFNTQLKKTGAGYFDYYLIHDVGEDHYKKYTKMGSFEWLAKKKEAGLVKHMGFSYHDGADLLDRILTEHPEVEFVQLQLNYLDWDSEAIQSRKCYEVCVKHGKPVIVMEPVKGGTLANVPPAVEKLFKDYNSEASIPSWAIRFAATQPNVKMVLSGMGNMDMMKDNTSYMKDFKPLSDEELSLVKKAVDIINESIAIPCTACAYCVDGCPKNIPIPKYFSLYNAEKQEYAGKGFTPQGGYYHRLAQTHGKASDCIKCGKCEKICPQHLPIREHLEAVAKQFE</sequence>
<dbReference type="EMBL" id="FMWK01000006">
    <property type="protein sequence ID" value="SCZ78965.1"/>
    <property type="molecule type" value="Genomic_DNA"/>
</dbReference>
<dbReference type="PROSITE" id="PS51379">
    <property type="entry name" value="4FE4S_FER_2"/>
    <property type="match status" value="2"/>
</dbReference>
<protein>
    <recommendedName>
        <fullName evidence="4">4Fe-4S ferredoxin-type domain-containing protein</fullName>
    </recommendedName>
</protein>